<dbReference type="EMBL" id="CAJPDT010000016">
    <property type="protein sequence ID" value="CAF9916348.1"/>
    <property type="molecule type" value="Genomic_DNA"/>
</dbReference>
<keyword evidence="3" id="KW-1185">Reference proteome</keyword>
<feature type="chain" id="PRO_5034524860" evidence="1">
    <location>
        <begin position="21"/>
        <end position="145"/>
    </location>
</feature>
<dbReference type="Proteomes" id="UP000664534">
    <property type="component" value="Unassembled WGS sequence"/>
</dbReference>
<reference evidence="2" key="1">
    <citation type="submission" date="2021-03" db="EMBL/GenBank/DDBJ databases">
        <authorList>
            <person name="Tagirdzhanova G."/>
        </authorList>
    </citation>
    <scope>NUCLEOTIDE SEQUENCE</scope>
</reference>
<dbReference type="OrthoDB" id="10606760at2759"/>
<organism evidence="2 3">
    <name type="scientific">Imshaugia aleurites</name>
    <dbReference type="NCBI Taxonomy" id="172621"/>
    <lineage>
        <taxon>Eukaryota</taxon>
        <taxon>Fungi</taxon>
        <taxon>Dikarya</taxon>
        <taxon>Ascomycota</taxon>
        <taxon>Pezizomycotina</taxon>
        <taxon>Lecanoromycetes</taxon>
        <taxon>OSLEUM clade</taxon>
        <taxon>Lecanoromycetidae</taxon>
        <taxon>Lecanorales</taxon>
        <taxon>Lecanorineae</taxon>
        <taxon>Parmeliaceae</taxon>
        <taxon>Imshaugia</taxon>
    </lineage>
</organism>
<feature type="signal peptide" evidence="1">
    <location>
        <begin position="1"/>
        <end position="20"/>
    </location>
</feature>
<protein>
    <submittedName>
        <fullName evidence="2">Uncharacterized protein</fullName>
    </submittedName>
</protein>
<accession>A0A8H3F664</accession>
<evidence type="ECO:0000313" key="3">
    <source>
        <dbReference type="Proteomes" id="UP000664534"/>
    </source>
</evidence>
<dbReference type="AlphaFoldDB" id="A0A8H3F664"/>
<sequence length="145" mass="15810">MQTILSPLLAIYVLSAGALATPASIDGRSSAFGTLGQDADLTIKTFDTDNCVYSQTTTNFDNVTLSWGVTQKIYDPTNSFKLSRALKESKYLDWSDGQDCANFLRDYHGPASPDGTVLQAYMCYNIDLDATCVNLWDASNPLPFG</sequence>
<evidence type="ECO:0000256" key="1">
    <source>
        <dbReference type="SAM" id="SignalP"/>
    </source>
</evidence>
<name>A0A8H3F664_9LECA</name>
<evidence type="ECO:0000313" key="2">
    <source>
        <dbReference type="EMBL" id="CAF9916348.1"/>
    </source>
</evidence>
<gene>
    <name evidence="2" type="ORF">IMSHALPRED_003050</name>
</gene>
<proteinExistence type="predicted"/>
<keyword evidence="1" id="KW-0732">Signal</keyword>
<comment type="caution">
    <text evidence="2">The sequence shown here is derived from an EMBL/GenBank/DDBJ whole genome shotgun (WGS) entry which is preliminary data.</text>
</comment>